<comment type="caution">
    <text evidence="1">The sequence shown here is derived from an EMBL/GenBank/DDBJ whole genome shotgun (WGS) entry which is preliminary data.</text>
</comment>
<dbReference type="EMBL" id="WWCJ01000033">
    <property type="protein sequence ID" value="MYN05577.1"/>
    <property type="molecule type" value="Genomic_DNA"/>
</dbReference>
<dbReference type="InterPro" id="IPR029033">
    <property type="entry name" value="His_PPase_superfam"/>
</dbReference>
<dbReference type="Proteomes" id="UP000448575">
    <property type="component" value="Unassembled WGS sequence"/>
</dbReference>
<sequence>MELILIRHPQPEVAPGVCYGSSDLPAAAAALAQGHAALTPQLAPLLARGAHLYSSPLRRCSALAGLLGAPTLDARLAEMDFGAWELRAWSDIPRAEVDAWAADLLDYRPGGGETVREVAARVQSFLYQLHDRQQGAVIVCHAGTMRLMAAMAAGEPLLHAAQKPNQVKYCSILRLTWPAQAAKPV</sequence>
<gene>
    <name evidence="1" type="ORF">GTP41_26140</name>
</gene>
<dbReference type="RefSeq" id="WP_161028522.1">
    <property type="nucleotide sequence ID" value="NZ_WWCJ01000033.1"/>
</dbReference>
<dbReference type="Gene3D" id="3.40.50.1240">
    <property type="entry name" value="Phosphoglycerate mutase-like"/>
    <property type="match status" value="1"/>
</dbReference>
<evidence type="ECO:0000313" key="1">
    <source>
        <dbReference type="EMBL" id="MYN05577.1"/>
    </source>
</evidence>
<dbReference type="InterPro" id="IPR013078">
    <property type="entry name" value="His_Pase_superF_clade-1"/>
</dbReference>
<accession>A0A6N9HQG4</accession>
<keyword evidence="2" id="KW-1185">Reference proteome</keyword>
<organism evidence="1 2">
    <name type="scientific">Pseudoduganella guangdongensis</name>
    <dbReference type="NCBI Taxonomy" id="2692179"/>
    <lineage>
        <taxon>Bacteria</taxon>
        <taxon>Pseudomonadati</taxon>
        <taxon>Pseudomonadota</taxon>
        <taxon>Betaproteobacteria</taxon>
        <taxon>Burkholderiales</taxon>
        <taxon>Oxalobacteraceae</taxon>
        <taxon>Telluria group</taxon>
        <taxon>Pseudoduganella</taxon>
    </lineage>
</organism>
<dbReference type="Pfam" id="PF00300">
    <property type="entry name" value="His_Phos_1"/>
    <property type="match status" value="1"/>
</dbReference>
<name>A0A6N9HQG4_9BURK</name>
<reference evidence="1 2" key="1">
    <citation type="submission" date="2019-12" db="EMBL/GenBank/DDBJ databases">
        <title>Novel species isolated from a subtropical stream in China.</title>
        <authorList>
            <person name="Lu H."/>
        </authorList>
    </citation>
    <scope>NUCLEOTIDE SEQUENCE [LARGE SCALE GENOMIC DNA]</scope>
    <source>
        <strain evidence="1 2">DS3</strain>
    </source>
</reference>
<dbReference type="SMART" id="SM00855">
    <property type="entry name" value="PGAM"/>
    <property type="match status" value="1"/>
</dbReference>
<proteinExistence type="predicted"/>
<protein>
    <submittedName>
        <fullName evidence="1">Phosphoglycerate mutase</fullName>
    </submittedName>
</protein>
<dbReference type="AlphaFoldDB" id="A0A6N9HQG4"/>
<dbReference type="SUPFAM" id="SSF53254">
    <property type="entry name" value="Phosphoglycerate mutase-like"/>
    <property type="match status" value="1"/>
</dbReference>
<evidence type="ECO:0000313" key="2">
    <source>
        <dbReference type="Proteomes" id="UP000448575"/>
    </source>
</evidence>